<evidence type="ECO:0000259" key="1">
    <source>
        <dbReference type="Pfam" id="PF24855"/>
    </source>
</evidence>
<name>A0A0C2X7C0_AMAMK</name>
<dbReference type="Pfam" id="PF24855">
    <property type="entry name" value="DUF7729"/>
    <property type="match status" value="1"/>
</dbReference>
<dbReference type="Proteomes" id="UP000054549">
    <property type="component" value="Unassembled WGS sequence"/>
</dbReference>
<keyword evidence="3" id="KW-1185">Reference proteome</keyword>
<gene>
    <name evidence="2" type="ORF">M378DRAFT_162461</name>
</gene>
<dbReference type="InParanoid" id="A0A0C2X7C0"/>
<dbReference type="InterPro" id="IPR056146">
    <property type="entry name" value="DUF7729"/>
</dbReference>
<dbReference type="AlphaFoldDB" id="A0A0C2X7C0"/>
<accession>A0A0C2X7C0</accession>
<dbReference type="OrthoDB" id="2564812at2759"/>
<dbReference type="EMBL" id="KN818244">
    <property type="protein sequence ID" value="KIL65196.1"/>
    <property type="molecule type" value="Genomic_DNA"/>
</dbReference>
<reference evidence="2 3" key="1">
    <citation type="submission" date="2014-04" db="EMBL/GenBank/DDBJ databases">
        <title>Evolutionary Origins and Diversification of the Mycorrhizal Mutualists.</title>
        <authorList>
            <consortium name="DOE Joint Genome Institute"/>
            <consortium name="Mycorrhizal Genomics Consortium"/>
            <person name="Kohler A."/>
            <person name="Kuo A."/>
            <person name="Nagy L.G."/>
            <person name="Floudas D."/>
            <person name="Copeland A."/>
            <person name="Barry K.W."/>
            <person name="Cichocki N."/>
            <person name="Veneault-Fourrey C."/>
            <person name="LaButti K."/>
            <person name="Lindquist E.A."/>
            <person name="Lipzen A."/>
            <person name="Lundell T."/>
            <person name="Morin E."/>
            <person name="Murat C."/>
            <person name="Riley R."/>
            <person name="Ohm R."/>
            <person name="Sun H."/>
            <person name="Tunlid A."/>
            <person name="Henrissat B."/>
            <person name="Grigoriev I.V."/>
            <person name="Hibbett D.S."/>
            <person name="Martin F."/>
        </authorList>
    </citation>
    <scope>NUCLEOTIDE SEQUENCE [LARGE SCALE GENOMIC DNA]</scope>
    <source>
        <strain evidence="2 3">Koide BX008</strain>
    </source>
</reference>
<dbReference type="PANTHER" id="PTHR39460:SF1">
    <property type="entry name" value="C6 TRANSCRIPTION FACTOR"/>
    <property type="match status" value="1"/>
</dbReference>
<evidence type="ECO:0000313" key="2">
    <source>
        <dbReference type="EMBL" id="KIL65196.1"/>
    </source>
</evidence>
<sequence>MTSYADQLRSSCPNELQSDVQPIALDTLIALEAYSLMYDAACTLVDPTANTYCFINAAQNSNPSDLYFYQLPIGLTFPTNASPTCSTCSKDLLALYWSALGDNTQSPNLRTLATTYNSGAKAVDAVCNSNFAVTSSATSMMHEVRWSMALEHLLLPLVLGLWLTRTLL</sequence>
<dbReference type="PANTHER" id="PTHR39460">
    <property type="entry name" value="EXPRESSED PROTEIN"/>
    <property type="match status" value="1"/>
</dbReference>
<protein>
    <recommendedName>
        <fullName evidence="1">DUF7729 domain-containing protein</fullName>
    </recommendedName>
</protein>
<organism evidence="2 3">
    <name type="scientific">Amanita muscaria (strain Koide BX008)</name>
    <dbReference type="NCBI Taxonomy" id="946122"/>
    <lineage>
        <taxon>Eukaryota</taxon>
        <taxon>Fungi</taxon>
        <taxon>Dikarya</taxon>
        <taxon>Basidiomycota</taxon>
        <taxon>Agaricomycotina</taxon>
        <taxon>Agaricomycetes</taxon>
        <taxon>Agaricomycetidae</taxon>
        <taxon>Agaricales</taxon>
        <taxon>Pluteineae</taxon>
        <taxon>Amanitaceae</taxon>
        <taxon>Amanita</taxon>
    </lineage>
</organism>
<feature type="domain" description="DUF7729" evidence="1">
    <location>
        <begin position="1"/>
        <end position="134"/>
    </location>
</feature>
<dbReference type="HOGENOM" id="CLU_1586052_0_0_1"/>
<proteinExistence type="predicted"/>
<evidence type="ECO:0000313" key="3">
    <source>
        <dbReference type="Proteomes" id="UP000054549"/>
    </source>
</evidence>